<proteinExistence type="predicted"/>
<protein>
    <submittedName>
        <fullName evidence="3">Hpt domain protein</fullName>
    </submittedName>
</protein>
<dbReference type="EMBL" id="MCRJ01000009">
    <property type="protein sequence ID" value="ODN72024.1"/>
    <property type="molecule type" value="Genomic_DNA"/>
</dbReference>
<name>A0A1E3H6U5_9HYPH</name>
<evidence type="ECO:0000313" key="3">
    <source>
        <dbReference type="EMBL" id="ODN72024.1"/>
    </source>
</evidence>
<dbReference type="GO" id="GO:0004672">
    <property type="term" value="F:protein kinase activity"/>
    <property type="evidence" value="ECO:0007669"/>
    <property type="project" value="UniProtKB-ARBA"/>
</dbReference>
<gene>
    <name evidence="3" type="ORF">A6302_00649</name>
</gene>
<comment type="caution">
    <text evidence="3">The sequence shown here is derived from an EMBL/GenBank/DDBJ whole genome shotgun (WGS) entry which is preliminary data.</text>
</comment>
<dbReference type="SUPFAM" id="SSF47226">
    <property type="entry name" value="Histidine-containing phosphotransfer domain, HPT domain"/>
    <property type="match status" value="1"/>
</dbReference>
<dbReference type="RefSeq" id="WP_069305780.1">
    <property type="nucleotide sequence ID" value="NZ_MCRJ01000009.1"/>
</dbReference>
<dbReference type="AlphaFoldDB" id="A0A1E3H6U5"/>
<evidence type="ECO:0000313" key="4">
    <source>
        <dbReference type="Proteomes" id="UP000094622"/>
    </source>
</evidence>
<evidence type="ECO:0000259" key="2">
    <source>
        <dbReference type="Pfam" id="PF01627"/>
    </source>
</evidence>
<dbReference type="InterPro" id="IPR036641">
    <property type="entry name" value="HPT_dom_sf"/>
</dbReference>
<sequence>MAKAASTAAADTGERIPAVVDLRKKCREMPTRAPGDDPVARAEAAMQKLSGSFRIWIEDEIEMLEAAWTKVGETGMQDDEAREAFYRRVHDIKGQGATLGFPLAATVAASLCALFEELPAGQAIPEMLINQHVDAMRAIVREDARDESNRIGAALASRLTDVTREFITAAQSRA</sequence>
<dbReference type="OrthoDB" id="9786548at2"/>
<dbReference type="Gene3D" id="1.20.120.160">
    <property type="entry name" value="HPT domain"/>
    <property type="match status" value="1"/>
</dbReference>
<accession>A0A1E3H6U5</accession>
<keyword evidence="4" id="KW-1185">Reference proteome</keyword>
<reference evidence="3 4" key="1">
    <citation type="submission" date="2016-07" db="EMBL/GenBank/DDBJ databases">
        <title>Draft Genome Sequence of Methylobrevis pamukkalensis PK2.</title>
        <authorList>
            <person name="Vasilenko O.V."/>
            <person name="Doronina N.V."/>
            <person name="Shmareva M.N."/>
            <person name="Tarlachkov S.V."/>
            <person name="Mustakhimov I."/>
            <person name="Trotsenko Y.A."/>
        </authorList>
    </citation>
    <scope>NUCLEOTIDE SEQUENCE [LARGE SCALE GENOMIC DNA]</scope>
    <source>
        <strain evidence="3 4">PK2</strain>
    </source>
</reference>
<evidence type="ECO:0000256" key="1">
    <source>
        <dbReference type="ARBA" id="ARBA00023012"/>
    </source>
</evidence>
<organism evidence="3 4">
    <name type="scientific">Methylobrevis pamukkalensis</name>
    <dbReference type="NCBI Taxonomy" id="1439726"/>
    <lineage>
        <taxon>Bacteria</taxon>
        <taxon>Pseudomonadati</taxon>
        <taxon>Pseudomonadota</taxon>
        <taxon>Alphaproteobacteria</taxon>
        <taxon>Hyphomicrobiales</taxon>
        <taxon>Pleomorphomonadaceae</taxon>
        <taxon>Methylobrevis</taxon>
    </lineage>
</organism>
<feature type="domain" description="HPt" evidence="2">
    <location>
        <begin position="51"/>
        <end position="136"/>
    </location>
</feature>
<keyword evidence="1" id="KW-0902">Two-component regulatory system</keyword>
<dbReference type="Proteomes" id="UP000094622">
    <property type="component" value="Unassembled WGS sequence"/>
</dbReference>
<dbReference type="Pfam" id="PF01627">
    <property type="entry name" value="Hpt"/>
    <property type="match status" value="1"/>
</dbReference>
<dbReference type="GO" id="GO:0000160">
    <property type="term" value="P:phosphorelay signal transduction system"/>
    <property type="evidence" value="ECO:0007669"/>
    <property type="project" value="UniProtKB-KW"/>
</dbReference>
<dbReference type="InterPro" id="IPR008207">
    <property type="entry name" value="Sig_transdc_His_kin_Hpt_dom"/>
</dbReference>